<dbReference type="InterPro" id="IPR056117">
    <property type="entry name" value="DUF7700"/>
</dbReference>
<feature type="domain" description="DUF7700" evidence="1">
    <location>
        <begin position="21"/>
        <end position="132"/>
    </location>
</feature>
<name>A0A381UCM6_9ZZZZ</name>
<dbReference type="AlphaFoldDB" id="A0A381UCM6"/>
<sequence length="142" mass="15730">MTDANRGFQGMPADTTTLDMIEAGDLLFAVEYRHVGSEEGPSVHVFGEIDGTQEEILRFDCFNKAPHYHYGFSYIDQPAIPIDTTAVGDPLEWVCGRIQKRLPEMLTKAGAPMLSASCDPERLEEVAVTLEKRAHELTLDSS</sequence>
<gene>
    <name evidence="2" type="ORF">METZ01_LOCUS78753</name>
</gene>
<accession>A0A381UCM6</accession>
<evidence type="ECO:0000259" key="1">
    <source>
        <dbReference type="Pfam" id="PF24777"/>
    </source>
</evidence>
<proteinExistence type="predicted"/>
<evidence type="ECO:0000313" key="2">
    <source>
        <dbReference type="EMBL" id="SVA25899.1"/>
    </source>
</evidence>
<protein>
    <recommendedName>
        <fullName evidence="1">DUF7700 domain-containing protein</fullName>
    </recommendedName>
</protein>
<reference evidence="2" key="1">
    <citation type="submission" date="2018-05" db="EMBL/GenBank/DDBJ databases">
        <authorList>
            <person name="Lanie J.A."/>
            <person name="Ng W.-L."/>
            <person name="Kazmierczak K.M."/>
            <person name="Andrzejewski T.M."/>
            <person name="Davidsen T.M."/>
            <person name="Wayne K.J."/>
            <person name="Tettelin H."/>
            <person name="Glass J.I."/>
            <person name="Rusch D."/>
            <person name="Podicherti R."/>
            <person name="Tsui H.-C.T."/>
            <person name="Winkler M.E."/>
        </authorList>
    </citation>
    <scope>NUCLEOTIDE SEQUENCE</scope>
</reference>
<dbReference type="Pfam" id="PF24777">
    <property type="entry name" value="DUF7700"/>
    <property type="match status" value="1"/>
</dbReference>
<dbReference type="EMBL" id="UINC01006168">
    <property type="protein sequence ID" value="SVA25899.1"/>
    <property type="molecule type" value="Genomic_DNA"/>
</dbReference>
<organism evidence="2">
    <name type="scientific">marine metagenome</name>
    <dbReference type="NCBI Taxonomy" id="408172"/>
    <lineage>
        <taxon>unclassified sequences</taxon>
        <taxon>metagenomes</taxon>
        <taxon>ecological metagenomes</taxon>
    </lineage>
</organism>